<reference evidence="2 3" key="1">
    <citation type="journal article" date="2018" name="BMC Genomics">
        <title>Comparative genome analyses reveal sequence features reflecting distinct modes of host-adaptation between dicot and monocot powdery mildew.</title>
        <authorList>
            <person name="Wu Y."/>
            <person name="Ma X."/>
            <person name="Pan Z."/>
            <person name="Kale S.D."/>
            <person name="Song Y."/>
            <person name="King H."/>
            <person name="Zhang Q."/>
            <person name="Presley C."/>
            <person name="Deng X."/>
            <person name="Wei C.I."/>
            <person name="Xiao S."/>
        </authorList>
    </citation>
    <scope>NUCLEOTIDE SEQUENCE [LARGE SCALE GENOMIC DNA]</scope>
    <source>
        <strain evidence="2">UMSG3</strain>
    </source>
</reference>
<feature type="compositionally biased region" description="Basic and acidic residues" evidence="1">
    <location>
        <begin position="72"/>
        <end position="90"/>
    </location>
</feature>
<feature type="region of interest" description="Disordered" evidence="1">
    <location>
        <begin position="64"/>
        <end position="101"/>
    </location>
</feature>
<evidence type="ECO:0000256" key="1">
    <source>
        <dbReference type="SAM" id="MobiDB-lite"/>
    </source>
</evidence>
<name>A0A420J018_9PEZI</name>
<proteinExistence type="predicted"/>
<keyword evidence="3" id="KW-1185">Reference proteome</keyword>
<sequence length="101" mass="11572">MQRRSWLEQSCSHLKISFKAANMDSERELTKLRFNNDDYNEFLCELDDLFCRNYVSRQLLAASKRPQTSNLDDAKSKNSSDSKIGHKKQADNAPVASSKAK</sequence>
<comment type="caution">
    <text evidence="2">The sequence shown here is derived from an EMBL/GenBank/DDBJ whole genome shotgun (WGS) entry which is preliminary data.</text>
</comment>
<dbReference type="EMBL" id="MCBQ01004879">
    <property type="protein sequence ID" value="RKF80140.1"/>
    <property type="molecule type" value="Genomic_DNA"/>
</dbReference>
<dbReference type="Proteomes" id="UP000283383">
    <property type="component" value="Unassembled WGS sequence"/>
</dbReference>
<evidence type="ECO:0000313" key="2">
    <source>
        <dbReference type="EMBL" id="RKF80140.1"/>
    </source>
</evidence>
<protein>
    <submittedName>
        <fullName evidence="2">Uncharacterized protein</fullName>
    </submittedName>
</protein>
<dbReference type="AlphaFoldDB" id="A0A420J018"/>
<accession>A0A420J018</accession>
<evidence type="ECO:0000313" key="3">
    <source>
        <dbReference type="Proteomes" id="UP000283383"/>
    </source>
</evidence>
<gene>
    <name evidence="2" type="ORF">GcM3_048035</name>
</gene>
<organism evidence="2 3">
    <name type="scientific">Golovinomyces cichoracearum</name>
    <dbReference type="NCBI Taxonomy" id="62708"/>
    <lineage>
        <taxon>Eukaryota</taxon>
        <taxon>Fungi</taxon>
        <taxon>Dikarya</taxon>
        <taxon>Ascomycota</taxon>
        <taxon>Pezizomycotina</taxon>
        <taxon>Leotiomycetes</taxon>
        <taxon>Erysiphales</taxon>
        <taxon>Erysiphaceae</taxon>
        <taxon>Golovinomyces</taxon>
    </lineage>
</organism>